<dbReference type="GO" id="GO:0017025">
    <property type="term" value="F:TBP-class protein binding"/>
    <property type="evidence" value="ECO:0007669"/>
    <property type="project" value="InterPro"/>
</dbReference>
<dbReference type="GO" id="GO:0051123">
    <property type="term" value="P:RNA polymerase II preinitiation complex assembly"/>
    <property type="evidence" value="ECO:0007669"/>
    <property type="project" value="TreeGrafter"/>
</dbReference>
<gene>
    <name evidence="5" type="ORF">OIDMADRAFT_31750</name>
</gene>
<feature type="region of interest" description="Disordered" evidence="3">
    <location>
        <begin position="26"/>
        <end position="127"/>
    </location>
</feature>
<dbReference type="HOGENOM" id="CLU_000572_1_1_1"/>
<dbReference type="Proteomes" id="UP000054321">
    <property type="component" value="Unassembled WGS sequence"/>
</dbReference>
<dbReference type="GO" id="GO:0016251">
    <property type="term" value="F:RNA polymerase II general transcription initiation factor activity"/>
    <property type="evidence" value="ECO:0007669"/>
    <property type="project" value="InterPro"/>
</dbReference>
<comment type="subcellular location">
    <subcellularLocation>
        <location evidence="1">Nucleus</location>
    </subcellularLocation>
</comment>
<dbReference type="OrthoDB" id="5752at2759"/>
<evidence type="ECO:0000313" key="6">
    <source>
        <dbReference type="Proteomes" id="UP000054321"/>
    </source>
</evidence>
<dbReference type="PANTHER" id="PTHR13900">
    <property type="entry name" value="TRANSCRIPTION INITIATION FACTOR TFIID"/>
    <property type="match status" value="1"/>
</dbReference>
<dbReference type="InterPro" id="IPR040240">
    <property type="entry name" value="TAF1"/>
</dbReference>
<reference evidence="5 6" key="1">
    <citation type="submission" date="2014-04" db="EMBL/GenBank/DDBJ databases">
        <authorList>
            <consortium name="DOE Joint Genome Institute"/>
            <person name="Kuo A."/>
            <person name="Martino E."/>
            <person name="Perotto S."/>
            <person name="Kohler A."/>
            <person name="Nagy L.G."/>
            <person name="Floudas D."/>
            <person name="Copeland A."/>
            <person name="Barry K.W."/>
            <person name="Cichocki N."/>
            <person name="Veneault-Fourrey C."/>
            <person name="LaButti K."/>
            <person name="Lindquist E.A."/>
            <person name="Lipzen A."/>
            <person name="Lundell T."/>
            <person name="Morin E."/>
            <person name="Murat C."/>
            <person name="Sun H."/>
            <person name="Tunlid A."/>
            <person name="Henrissat B."/>
            <person name="Grigoriev I.V."/>
            <person name="Hibbett D.S."/>
            <person name="Martin F."/>
            <person name="Nordberg H.P."/>
            <person name="Cantor M.N."/>
            <person name="Hua S.X."/>
        </authorList>
    </citation>
    <scope>NUCLEOTIDE SEQUENCE [LARGE SCALE GENOMIC DNA]</scope>
    <source>
        <strain evidence="5 6">Zn</strain>
    </source>
</reference>
<proteinExistence type="predicted"/>
<dbReference type="FunCoup" id="A0A0C3H362">
    <property type="interactions" value="408"/>
</dbReference>
<dbReference type="GO" id="GO:0004402">
    <property type="term" value="F:histone acetyltransferase activity"/>
    <property type="evidence" value="ECO:0007669"/>
    <property type="project" value="InterPro"/>
</dbReference>
<evidence type="ECO:0000256" key="1">
    <source>
        <dbReference type="ARBA" id="ARBA00004123"/>
    </source>
</evidence>
<feature type="compositionally biased region" description="Polar residues" evidence="3">
    <location>
        <begin position="30"/>
        <end position="44"/>
    </location>
</feature>
<reference evidence="6" key="2">
    <citation type="submission" date="2015-01" db="EMBL/GenBank/DDBJ databases">
        <title>Evolutionary Origins and Diversification of the Mycorrhizal Mutualists.</title>
        <authorList>
            <consortium name="DOE Joint Genome Institute"/>
            <consortium name="Mycorrhizal Genomics Consortium"/>
            <person name="Kohler A."/>
            <person name="Kuo A."/>
            <person name="Nagy L.G."/>
            <person name="Floudas D."/>
            <person name="Copeland A."/>
            <person name="Barry K.W."/>
            <person name="Cichocki N."/>
            <person name="Veneault-Fourrey C."/>
            <person name="LaButti K."/>
            <person name="Lindquist E.A."/>
            <person name="Lipzen A."/>
            <person name="Lundell T."/>
            <person name="Morin E."/>
            <person name="Murat C."/>
            <person name="Riley R."/>
            <person name="Ohm R."/>
            <person name="Sun H."/>
            <person name="Tunlid A."/>
            <person name="Henrissat B."/>
            <person name="Grigoriev I.V."/>
            <person name="Hibbett D.S."/>
            <person name="Martin F."/>
        </authorList>
    </citation>
    <scope>NUCLEOTIDE SEQUENCE [LARGE SCALE GENOMIC DNA]</scope>
    <source>
        <strain evidence="6">Zn</strain>
    </source>
</reference>
<feature type="domain" description="Transcription initiation factor TFIID subunit 1 histone acetyltransferase" evidence="4">
    <location>
        <begin position="402"/>
        <end position="858"/>
    </location>
</feature>
<dbReference type="Pfam" id="PF12157">
    <property type="entry name" value="DUF3591"/>
    <property type="match status" value="1"/>
</dbReference>
<organism evidence="5 6">
    <name type="scientific">Oidiodendron maius (strain Zn)</name>
    <dbReference type="NCBI Taxonomy" id="913774"/>
    <lineage>
        <taxon>Eukaryota</taxon>
        <taxon>Fungi</taxon>
        <taxon>Dikarya</taxon>
        <taxon>Ascomycota</taxon>
        <taxon>Pezizomycotina</taxon>
        <taxon>Leotiomycetes</taxon>
        <taxon>Leotiomycetes incertae sedis</taxon>
        <taxon>Myxotrichaceae</taxon>
        <taxon>Oidiodendron</taxon>
    </lineage>
</organism>
<keyword evidence="2" id="KW-0539">Nucleus</keyword>
<feature type="compositionally biased region" description="Acidic residues" evidence="3">
    <location>
        <begin position="94"/>
        <end position="105"/>
    </location>
</feature>
<evidence type="ECO:0000256" key="2">
    <source>
        <dbReference type="ARBA" id="ARBA00023242"/>
    </source>
</evidence>
<protein>
    <recommendedName>
        <fullName evidence="4">Transcription initiation factor TFIID subunit 1 histone acetyltransferase domain-containing protein</fullName>
    </recommendedName>
</protein>
<accession>A0A0C3H362</accession>
<name>A0A0C3H362_OIDMZ</name>
<dbReference type="InterPro" id="IPR022591">
    <property type="entry name" value="TAF1_HAT_dom"/>
</dbReference>
<feature type="compositionally biased region" description="Acidic residues" evidence="3">
    <location>
        <begin position="55"/>
        <end position="74"/>
    </location>
</feature>
<dbReference type="GO" id="GO:0005669">
    <property type="term" value="C:transcription factor TFIID complex"/>
    <property type="evidence" value="ECO:0007669"/>
    <property type="project" value="EnsemblFungi"/>
</dbReference>
<dbReference type="EMBL" id="KN832881">
    <property type="protein sequence ID" value="KIM97824.1"/>
    <property type="molecule type" value="Genomic_DNA"/>
</dbReference>
<evidence type="ECO:0000313" key="5">
    <source>
        <dbReference type="EMBL" id="KIM97824.1"/>
    </source>
</evidence>
<evidence type="ECO:0000259" key="4">
    <source>
        <dbReference type="Pfam" id="PF12157"/>
    </source>
</evidence>
<evidence type="ECO:0000256" key="3">
    <source>
        <dbReference type="SAM" id="MobiDB-lite"/>
    </source>
</evidence>
<feature type="region of interest" description="Disordered" evidence="3">
    <location>
        <begin position="984"/>
        <end position="1025"/>
    </location>
</feature>
<dbReference type="PANTHER" id="PTHR13900:SF0">
    <property type="entry name" value="TRANSCRIPTION INITIATION FACTOR TFIID SUBUNIT 1"/>
    <property type="match status" value="1"/>
</dbReference>
<dbReference type="AlphaFoldDB" id="A0A0C3H362"/>
<sequence>MALAESSDFTSFTELDWKRQEEADEATLGSVLNAQPGQEEQFNFSRPLEIGEKADDAEDYEDISDDDLPEEEEASGNNRLDVPALTDDGGTSNELDDLFGEDEADGHDGLQIQPLRTSGGLTLPPTEPEFDLEYERRQNFPGYYNDANQDPNIPEVAETKEELVKRMWPNFQKGTILNWNTLLPPKLAHFVPKEPPKAPKPLVPTKVSLDLAPDQEKSFRSTSSSYLDKKKHLLETDTKGIVTIEEDESEEEGEEYIFDYSLPDPNERIGGVTWSDLEIICQDWDSKINLPHPEAEIVDTVEDDEPMDEWEKEVLGHSAKRRRITYEEPDYLNIPRFAVPDLDDFMAATAQVAKRVVLDLNDHHLLLDIQEYNPAPKRQKTTGRHFKQAGKGGISARLFAKYNISNDEAYEALKENHQSKIRATLGNVTVEHSLPALKLQWPYYRVKLYTRDARSFHRPSLKFNKFLGQNIHFAKPGMRKKKSVKGLPIEETFKECKDLSLADHYSTATLLEYSEEHPVVLSNFGMGNRILNYYRRKDADDEERPMPEDKVGDVNVLLPEDKSPFANFGMVDPGETVRAIHNAMYRAPIFKHESKNTDFLIIRSSTGIGGTNWHIRNIDHLFVVGQQFPSVEIPGPHSRKVTNAAKNRMKMIAFRKIKHNPQQHLKIGEITQHIADSTDMQNRQKLKEFINYDKTEKVWRMKQGESVPDEATIRSMVKPEDVCLIDAMQVGSRHLEDAGYAAQDYDEDNDGATEGKALEQSLAPWYTTKAFIEASQDKAMLHLHGPGDPSGCGLAFSFIKTSMKGGYIGALQGPAATSEAAMIAERKANGGHTYNVKRQQTLYNEAIRDIWDKQKANLSDPTEHANNELEDEQADEDDRLAVAQTPHSMATPAAFDDSASQFSIGEQRSGRAMRITRTVINKFGETEEQTEIVKDVRVWREYQRRRYALEAASMNVYEAKPTGNAEFDRQEAARIKEELARLERNKERRHAREKAKAPRVSVIDPSNIGSASVPAQSIEKPTGTTRKCANCGQTGHIKTNKKLCPSYHLYTPGRSRRRRQA</sequence>
<keyword evidence="6" id="KW-1185">Reference proteome</keyword>
<dbReference type="STRING" id="913774.A0A0C3H362"/>
<dbReference type="InParanoid" id="A0A0C3H362"/>